<dbReference type="Gene3D" id="1.10.3210.10">
    <property type="entry name" value="Hypothetical protein af1432"/>
    <property type="match status" value="1"/>
</dbReference>
<name>A0A4Y6U8Y6_9PROT</name>
<dbReference type="InterPro" id="IPR013546">
    <property type="entry name" value="PII_UdlTrfase/GS_AdlTrfase"/>
</dbReference>
<dbReference type="PANTHER" id="PTHR47320">
    <property type="entry name" value="BIFUNCTIONAL URIDYLYLTRANSFERASE/URIDYLYL-REMOVING ENZYME"/>
    <property type="match status" value="1"/>
</dbReference>
<dbReference type="InterPro" id="IPR006674">
    <property type="entry name" value="HD_domain"/>
</dbReference>
<dbReference type="GO" id="GO:0008773">
    <property type="term" value="F:[protein-PII] uridylyltransferase activity"/>
    <property type="evidence" value="ECO:0007669"/>
    <property type="project" value="InterPro"/>
</dbReference>
<dbReference type="SUPFAM" id="SSF55021">
    <property type="entry name" value="ACT-like"/>
    <property type="match status" value="1"/>
</dbReference>
<sequence>MAGTEPLSFTPAFSPNPPAWPGQASVNEALNGLRQRFSSERAALRQAFKEGQISGFKAARSYGRLINATISMLAALTEHRTPWGASPASADGATLPPQPWFRIHASGELAHDRLAPFSTVQLLFSPVLDERWEGPAANWKANAVAATKRAMRFITRTLREAGIQVSAIMASPLKGAQLIYGTPSRHPPQHEVAGATGVPGRGADPFNPDTMAEPDLLHHPGGILALSALTAQLGASRQRWLATHPRQAWPGAPLMKRGRKILRFLWQVRFHLHYVAGRPGDRLTLESQPVLATFLRYGGSTADAKALHFMRQVHLMLRGGRQLAMLVHDGAAERPFTLPPQGMPKVPGAGSWLLQPLMDYRNAIMGTSAAGPKKDPTMPPHPGATLSVPALPAGLFTRMTRSARALARAAIQDSPTARHLRCHGGMILQELVTLCPHALQKLELSGLLAALLPEWRPVTALPYPGPGLRRTVDHHGLVTARLVHQLLHVQPVDVDSTLHAGQQHRDGEQAKTTHLPPGLVALCRLLSPARPSGGNGAGHDCLEVGGTATLLAMAALFHDMGKTRGIARHANRSARTARTLCARLDMEQNVVEEICWLIQHHGLLANAALQGLDGDNATILALADTIQSPERLRHLTILTMADLMAISPDDWNIFETIALDRLYGRLATLLEGGLNLIHHKSARAARQDVAQTGLDVRQALQGHLPSATLTNFLAMGSDAYWLSMDTNTHVRHGLVYRRYQALAHPPGEESNGHDGGKGAAQKLPRPALVEIQSDPSSDLAELTIMCPDRDGFLVLVSGLIAQNGLHVVDARLHGFQLTDHFLAPGRKLSKVLATFWLEDGQGQRPNPATLERVARGLRTALAQPDGVLAPGCACDTAPTHHASGPGLCGEALFRRVAIDNRLSSRHTVIEVDAPDGPGFLNCVARDLHQAGLYVEAAFITTYGQQVVDVFHVTSEGAPLTDIIAIERLRMALLKTVARFNQQGHTSTTPTQERITA</sequence>
<evidence type="ECO:0000256" key="2">
    <source>
        <dbReference type="ARBA" id="ARBA00022801"/>
    </source>
</evidence>
<dbReference type="AlphaFoldDB" id="A0A4Y6U8Y6"/>
<keyword evidence="6" id="KW-1185">Reference proteome</keyword>
<dbReference type="OrthoDB" id="9758038at2"/>
<feature type="domain" description="ACT" evidence="4">
    <location>
        <begin position="908"/>
        <end position="989"/>
    </location>
</feature>
<dbReference type="InterPro" id="IPR045865">
    <property type="entry name" value="ACT-like_dom_sf"/>
</dbReference>
<dbReference type="SUPFAM" id="SSF109604">
    <property type="entry name" value="HD-domain/PDEase-like"/>
    <property type="match status" value="1"/>
</dbReference>
<evidence type="ECO:0000256" key="3">
    <source>
        <dbReference type="SAM" id="MobiDB-lite"/>
    </source>
</evidence>
<feature type="region of interest" description="Disordered" evidence="3">
    <location>
        <begin position="1"/>
        <end position="20"/>
    </location>
</feature>
<proteinExistence type="predicted"/>
<dbReference type="InterPro" id="IPR002912">
    <property type="entry name" value="ACT_dom"/>
</dbReference>
<evidence type="ECO:0000259" key="4">
    <source>
        <dbReference type="PROSITE" id="PS51671"/>
    </source>
</evidence>
<dbReference type="Pfam" id="PF01966">
    <property type="entry name" value="HD"/>
    <property type="match status" value="1"/>
</dbReference>
<accession>A0A4Y6U8Y6</accession>
<dbReference type="InterPro" id="IPR010043">
    <property type="entry name" value="UTase/UR"/>
</dbReference>
<gene>
    <name evidence="5" type="ORF">E3E12_06670</name>
</gene>
<dbReference type="RefSeq" id="WP_141443626.1">
    <property type="nucleotide sequence ID" value="NZ_CP038231.1"/>
</dbReference>
<organism evidence="5 6">
    <name type="scientific">Formicincola oecophyllae</name>
    <dbReference type="NCBI Taxonomy" id="2558361"/>
    <lineage>
        <taxon>Bacteria</taxon>
        <taxon>Pseudomonadati</taxon>
        <taxon>Pseudomonadota</taxon>
        <taxon>Alphaproteobacteria</taxon>
        <taxon>Acetobacterales</taxon>
        <taxon>Acetobacteraceae</taxon>
        <taxon>Formicincola</taxon>
    </lineage>
</organism>
<dbReference type="EMBL" id="CP038231">
    <property type="protein sequence ID" value="QDH13919.1"/>
    <property type="molecule type" value="Genomic_DNA"/>
</dbReference>
<dbReference type="PROSITE" id="PS51671">
    <property type="entry name" value="ACT"/>
    <property type="match status" value="1"/>
</dbReference>
<dbReference type="PANTHER" id="PTHR47320:SF1">
    <property type="entry name" value="BIFUNCTIONAL URIDYLYLTRANSFERASE_URIDYLYL-REMOVING ENZYME"/>
    <property type="match status" value="1"/>
</dbReference>
<keyword evidence="2" id="KW-0378">Hydrolase</keyword>
<dbReference type="CDD" id="cd04873">
    <property type="entry name" value="ACT_UUR-ACR-like"/>
    <property type="match status" value="1"/>
</dbReference>
<protein>
    <submittedName>
        <fullName evidence="5">HD domain-containing protein</fullName>
    </submittedName>
</protein>
<dbReference type="KEGG" id="swf:E3E12_06670"/>
<dbReference type="GO" id="GO:0016787">
    <property type="term" value="F:hydrolase activity"/>
    <property type="evidence" value="ECO:0007669"/>
    <property type="project" value="UniProtKB-KW"/>
</dbReference>
<evidence type="ECO:0000256" key="1">
    <source>
        <dbReference type="ARBA" id="ARBA00022679"/>
    </source>
</evidence>
<dbReference type="Proteomes" id="UP000318709">
    <property type="component" value="Chromosome"/>
</dbReference>
<evidence type="ECO:0000313" key="5">
    <source>
        <dbReference type="EMBL" id="QDH13919.1"/>
    </source>
</evidence>
<dbReference type="Pfam" id="PF08335">
    <property type="entry name" value="GlnD_UR_UTase"/>
    <property type="match status" value="1"/>
</dbReference>
<evidence type="ECO:0000313" key="6">
    <source>
        <dbReference type="Proteomes" id="UP000318709"/>
    </source>
</evidence>
<keyword evidence="1" id="KW-0808">Transferase</keyword>
<reference evidence="5 6" key="1">
    <citation type="submission" date="2019-03" db="EMBL/GenBank/DDBJ databases">
        <title>The complete genome sequence of Swingsia_sp. F3b2 LMG30590(T).</title>
        <authorList>
            <person name="Chua K.-O."/>
            <person name="Chan K.-G."/>
            <person name="See-Too W.-S."/>
        </authorList>
    </citation>
    <scope>NUCLEOTIDE SEQUENCE [LARGE SCALE GENOMIC DNA]</scope>
    <source>
        <strain evidence="5 6">F3b2</strain>
    </source>
</reference>